<dbReference type="AlphaFoldDB" id="A0A521G2K9"/>
<dbReference type="SUPFAM" id="SSF47413">
    <property type="entry name" value="lambda repressor-like DNA-binding domains"/>
    <property type="match status" value="1"/>
</dbReference>
<evidence type="ECO:0000313" key="3">
    <source>
        <dbReference type="Proteomes" id="UP000316238"/>
    </source>
</evidence>
<dbReference type="Proteomes" id="UP000316238">
    <property type="component" value="Unassembled WGS sequence"/>
</dbReference>
<protein>
    <recommendedName>
        <fullName evidence="1">HTH cro/C1-type domain-containing protein</fullName>
    </recommendedName>
</protein>
<dbReference type="Gene3D" id="1.10.260.40">
    <property type="entry name" value="lambda repressor-like DNA-binding domains"/>
    <property type="match status" value="1"/>
</dbReference>
<sequence>MTSEEFTLYRKKLEKTQKSLSKLLGVSLKAVQSYEQGWRAVPLHIERKLLFLVVNQRRDDTSKRKECWTLKKCNCKKECPAWEFQAGHLCWFLNGTLCECTSGQEGKDKMEICRHCEVLTSLL</sequence>
<evidence type="ECO:0000313" key="2">
    <source>
        <dbReference type="EMBL" id="TAA75256.1"/>
    </source>
</evidence>
<dbReference type="InterPro" id="IPR010982">
    <property type="entry name" value="Lambda_DNA-bd_dom_sf"/>
</dbReference>
<dbReference type="PROSITE" id="PS50943">
    <property type="entry name" value="HTH_CROC1"/>
    <property type="match status" value="1"/>
</dbReference>
<feature type="domain" description="HTH cro/C1-type" evidence="1">
    <location>
        <begin position="9"/>
        <end position="37"/>
    </location>
</feature>
<accession>A0A521G2K9</accession>
<name>A0A521G2K9_9BACT</name>
<dbReference type="CDD" id="cd00093">
    <property type="entry name" value="HTH_XRE"/>
    <property type="match status" value="1"/>
</dbReference>
<dbReference type="InterPro" id="IPR001387">
    <property type="entry name" value="Cro/C1-type_HTH"/>
</dbReference>
<proteinExistence type="predicted"/>
<dbReference type="EMBL" id="NQJD01000009">
    <property type="protein sequence ID" value="TAA75256.1"/>
    <property type="molecule type" value="Genomic_DNA"/>
</dbReference>
<keyword evidence="3" id="KW-1185">Reference proteome</keyword>
<organism evidence="2 3">
    <name type="scientific">Candidatus Electronema aureum</name>
    <dbReference type="NCBI Taxonomy" id="2005002"/>
    <lineage>
        <taxon>Bacteria</taxon>
        <taxon>Pseudomonadati</taxon>
        <taxon>Thermodesulfobacteriota</taxon>
        <taxon>Desulfobulbia</taxon>
        <taxon>Desulfobulbales</taxon>
        <taxon>Desulfobulbaceae</taxon>
        <taxon>Candidatus Electronema</taxon>
    </lineage>
</organism>
<evidence type="ECO:0000259" key="1">
    <source>
        <dbReference type="PROSITE" id="PS50943"/>
    </source>
</evidence>
<gene>
    <name evidence="2" type="ORF">CDV28_10969</name>
</gene>
<comment type="caution">
    <text evidence="2">The sequence shown here is derived from an EMBL/GenBank/DDBJ whole genome shotgun (WGS) entry which is preliminary data.</text>
</comment>
<reference evidence="2" key="1">
    <citation type="submission" date="2017-07" db="EMBL/GenBank/DDBJ databases">
        <title>The cable genome - Insights into the physiology and evolution of filamentous bacteria capable of sulfide oxidation via long distance electron transfer.</title>
        <authorList>
            <person name="Thorup C."/>
            <person name="Bjerg J.T."/>
            <person name="Schreiber L."/>
            <person name="Nielsen L.P."/>
            <person name="Kjeldsen K.U."/>
            <person name="Boesen T."/>
            <person name="Boggild A."/>
            <person name="Meysman F."/>
            <person name="Geelhoed J."/>
            <person name="Schramm A."/>
        </authorList>
    </citation>
    <scope>NUCLEOTIDE SEQUENCE [LARGE SCALE GENOMIC DNA]</scope>
    <source>
        <strain evidence="2">GS</strain>
    </source>
</reference>
<dbReference type="GO" id="GO:0003677">
    <property type="term" value="F:DNA binding"/>
    <property type="evidence" value="ECO:0007669"/>
    <property type="project" value="InterPro"/>
</dbReference>